<evidence type="ECO:0000256" key="1">
    <source>
        <dbReference type="SAM" id="Phobius"/>
    </source>
</evidence>
<feature type="transmembrane region" description="Helical" evidence="1">
    <location>
        <begin position="6"/>
        <end position="25"/>
    </location>
</feature>
<evidence type="ECO:0000313" key="2">
    <source>
        <dbReference type="EMBL" id="BCU69927.1"/>
    </source>
</evidence>
<dbReference type="RefSeq" id="WP_221290005.1">
    <property type="nucleotide sequence ID" value="NZ_AP024597.1"/>
</dbReference>
<protein>
    <submittedName>
        <fullName evidence="2">Uncharacterized protein</fullName>
    </submittedName>
</protein>
<dbReference type="Proteomes" id="UP000825123">
    <property type="component" value="Chromosome"/>
</dbReference>
<dbReference type="EMBL" id="AP024597">
    <property type="protein sequence ID" value="BCU69927.1"/>
    <property type="molecule type" value="Genomic_DNA"/>
</dbReference>
<organism evidence="2 3">
    <name type="scientific">Stygiolobus caldivivus</name>
    <dbReference type="NCBI Taxonomy" id="2824673"/>
    <lineage>
        <taxon>Archaea</taxon>
        <taxon>Thermoproteota</taxon>
        <taxon>Thermoprotei</taxon>
        <taxon>Sulfolobales</taxon>
        <taxon>Sulfolobaceae</taxon>
        <taxon>Stygiolobus</taxon>
    </lineage>
</organism>
<proteinExistence type="predicted"/>
<evidence type="ECO:0000313" key="3">
    <source>
        <dbReference type="Proteomes" id="UP000825123"/>
    </source>
</evidence>
<dbReference type="KEGG" id="csty:KN1_12240"/>
<keyword evidence="1" id="KW-0472">Membrane</keyword>
<keyword evidence="3" id="KW-1185">Reference proteome</keyword>
<sequence>MDRKLLITTVVIIAVVILVLAFLFFNHNSKAPVKPPVTTTPTGVNQTVEVSTSVYSTSTSAVTVQSYTTSTSVSSSVSASTSLVLINDTYYIKVSLSSPASGNATLYYLANNTLTPIGHYNLTGQGLSIPLNAVNGSSPFKPGNYELLVAGNGYHTSFPFRLDTYTGDIVYSNGSCSVIVLPELPSKIVIGNVTLVPEEFNGVYNGVILVKAPVPEVSSIGVYVGGQLETVKVVYQPYIPNLPYSEVFVEK</sequence>
<reference evidence="2 3" key="1">
    <citation type="submission" date="2021-04" db="EMBL/GenBank/DDBJ databases">
        <title>Complete genome sequence of Stygiolobus sp. KN-1.</title>
        <authorList>
            <person name="Nakamura K."/>
            <person name="Sakai H."/>
            <person name="Kurosawa N."/>
        </authorList>
    </citation>
    <scope>NUCLEOTIDE SEQUENCE [LARGE SCALE GENOMIC DNA]</scope>
    <source>
        <strain evidence="2 3">KN-1</strain>
    </source>
</reference>
<accession>A0A8D5U623</accession>
<keyword evidence="1" id="KW-0812">Transmembrane</keyword>
<dbReference type="GeneID" id="66162956"/>
<gene>
    <name evidence="2" type="ORF">KN1_12240</name>
</gene>
<keyword evidence="1" id="KW-1133">Transmembrane helix</keyword>
<name>A0A8D5U623_9CREN</name>
<dbReference type="AlphaFoldDB" id="A0A8D5U623"/>